<evidence type="ECO:0000259" key="2">
    <source>
        <dbReference type="Pfam" id="PF25934"/>
    </source>
</evidence>
<comment type="caution">
    <text evidence="3">The sequence shown here is derived from an EMBL/GenBank/DDBJ whole genome shotgun (WGS) entry which is preliminary data.</text>
</comment>
<dbReference type="RefSeq" id="WP_151161667.1">
    <property type="nucleotide sequence ID" value="NZ_WKJO01000001.1"/>
</dbReference>
<gene>
    <name evidence="3" type="ORF">GJR96_03530</name>
</gene>
<feature type="domain" description="DUF7979" evidence="2">
    <location>
        <begin position="19"/>
        <end position="80"/>
    </location>
</feature>
<evidence type="ECO:0000256" key="1">
    <source>
        <dbReference type="SAM" id="MobiDB-lite"/>
    </source>
</evidence>
<proteinExistence type="predicted"/>
<reference evidence="3 4" key="1">
    <citation type="submission" date="2019-11" db="EMBL/GenBank/DDBJ databases">
        <title>Whole genome sequence of Haloferax sp. MBLA0076.</title>
        <authorList>
            <person name="Seo M.-J."/>
            <person name="Cho E.-S."/>
        </authorList>
    </citation>
    <scope>NUCLEOTIDE SEQUENCE [LARGE SCALE GENOMIC DNA]</scope>
    <source>
        <strain evidence="3 4">MBLA0076</strain>
    </source>
</reference>
<evidence type="ECO:0000313" key="4">
    <source>
        <dbReference type="Proteomes" id="UP000439022"/>
    </source>
</evidence>
<dbReference type="Proteomes" id="UP000439022">
    <property type="component" value="Unassembled WGS sequence"/>
</dbReference>
<feature type="region of interest" description="Disordered" evidence="1">
    <location>
        <begin position="1"/>
        <end position="25"/>
    </location>
</feature>
<evidence type="ECO:0000313" key="3">
    <source>
        <dbReference type="EMBL" id="MRX21030.1"/>
    </source>
</evidence>
<protein>
    <recommendedName>
        <fullName evidence="2">DUF7979 domain-containing protein</fullName>
    </recommendedName>
</protein>
<organism evidence="3 4">
    <name type="scientific">Haloferax litoreum</name>
    <dbReference type="NCBI Taxonomy" id="2666140"/>
    <lineage>
        <taxon>Archaea</taxon>
        <taxon>Methanobacteriati</taxon>
        <taxon>Methanobacteriota</taxon>
        <taxon>Stenosarchaea group</taxon>
        <taxon>Halobacteria</taxon>
        <taxon>Halobacteriales</taxon>
        <taxon>Haloferacaceae</taxon>
        <taxon>Haloferax</taxon>
    </lineage>
</organism>
<dbReference type="InterPro" id="IPR058285">
    <property type="entry name" value="DUF7979"/>
</dbReference>
<dbReference type="AlphaFoldDB" id="A0A6A8GH09"/>
<dbReference type="Pfam" id="PF25934">
    <property type="entry name" value="DUF7979"/>
    <property type="match status" value="1"/>
</dbReference>
<sequence length="85" mass="9950">MHRYGTEFVSVSPLENQSRDTEWPDNQSVHFENLSQSQQAVFLDALDKQVEVGPDEENPFVFNDETRPQVVRYEGTWYFVRVAIV</sequence>
<accession>A0A6A8GH09</accession>
<keyword evidence="4" id="KW-1185">Reference proteome</keyword>
<dbReference type="EMBL" id="WKJO01000001">
    <property type="protein sequence ID" value="MRX21030.1"/>
    <property type="molecule type" value="Genomic_DNA"/>
</dbReference>
<name>A0A6A8GH09_9EURY</name>